<accession>A0ABS5Z8T9</accession>
<comment type="caution">
    <text evidence="4">The sequence shown here is derived from an EMBL/GenBank/DDBJ whole genome shotgun (WGS) entry which is preliminary data.</text>
</comment>
<name>A0ABS5Z8T9_9GAMM</name>
<dbReference type="EMBL" id="JAGSOY010000007">
    <property type="protein sequence ID" value="MBU2710454.1"/>
    <property type="molecule type" value="Genomic_DNA"/>
</dbReference>
<reference evidence="4 5" key="1">
    <citation type="submission" date="2021-04" db="EMBL/GenBank/DDBJ databases">
        <authorList>
            <person name="Pira H."/>
            <person name="Risdian C."/>
            <person name="Wink J."/>
        </authorList>
    </citation>
    <scope>NUCLEOTIDE SEQUENCE [LARGE SCALE GENOMIC DNA]</scope>
    <source>
        <strain evidence="4 5">WH53</strain>
    </source>
</reference>
<dbReference type="Pfam" id="PF00571">
    <property type="entry name" value="CBS"/>
    <property type="match status" value="2"/>
</dbReference>
<dbReference type="PROSITE" id="PS51371">
    <property type="entry name" value="CBS"/>
    <property type="match status" value="2"/>
</dbReference>
<feature type="domain" description="CBS" evidence="3">
    <location>
        <begin position="1"/>
        <end position="57"/>
    </location>
</feature>
<proteinExistence type="predicted"/>
<dbReference type="InterPro" id="IPR044729">
    <property type="entry name" value="CBS_bac"/>
</dbReference>
<dbReference type="InterPro" id="IPR000644">
    <property type="entry name" value="CBS_dom"/>
</dbReference>
<dbReference type="CDD" id="cd04629">
    <property type="entry name" value="CBS_pair_bac"/>
    <property type="match status" value="1"/>
</dbReference>
<evidence type="ECO:0000313" key="4">
    <source>
        <dbReference type="EMBL" id="MBU2710454.1"/>
    </source>
</evidence>
<evidence type="ECO:0000259" key="3">
    <source>
        <dbReference type="PROSITE" id="PS51371"/>
    </source>
</evidence>
<dbReference type="PANTHER" id="PTHR43080">
    <property type="entry name" value="CBS DOMAIN-CONTAINING PROTEIN CBSX3, MITOCHONDRIAL"/>
    <property type="match status" value="1"/>
</dbReference>
<dbReference type="Proteomes" id="UP000690515">
    <property type="component" value="Unassembled WGS sequence"/>
</dbReference>
<evidence type="ECO:0000256" key="1">
    <source>
        <dbReference type="ARBA" id="ARBA00023122"/>
    </source>
</evidence>
<evidence type="ECO:0000256" key="2">
    <source>
        <dbReference type="PROSITE-ProRule" id="PRU00703"/>
    </source>
</evidence>
<evidence type="ECO:0000313" key="5">
    <source>
        <dbReference type="Proteomes" id="UP000690515"/>
    </source>
</evidence>
<dbReference type="PANTHER" id="PTHR43080:SF2">
    <property type="entry name" value="CBS DOMAIN-CONTAINING PROTEIN"/>
    <property type="match status" value="1"/>
</dbReference>
<dbReference type="SUPFAM" id="SSF54631">
    <property type="entry name" value="CBS-domain pair"/>
    <property type="match status" value="1"/>
</dbReference>
<feature type="domain" description="CBS" evidence="3">
    <location>
        <begin position="68"/>
        <end position="123"/>
    </location>
</feature>
<gene>
    <name evidence="4" type="ORF">KCG35_05240</name>
</gene>
<organism evidence="4 5">
    <name type="scientific">Zooshikella harenae</name>
    <dbReference type="NCBI Taxonomy" id="2827238"/>
    <lineage>
        <taxon>Bacteria</taxon>
        <taxon>Pseudomonadati</taxon>
        <taxon>Pseudomonadota</taxon>
        <taxon>Gammaproteobacteria</taxon>
        <taxon>Oceanospirillales</taxon>
        <taxon>Zooshikellaceae</taxon>
        <taxon>Zooshikella</taxon>
    </lineage>
</organism>
<dbReference type="Gene3D" id="3.10.580.10">
    <property type="entry name" value="CBS-domain"/>
    <property type="match status" value="1"/>
</dbReference>
<dbReference type="InterPro" id="IPR046342">
    <property type="entry name" value="CBS_dom_sf"/>
</dbReference>
<keyword evidence="5" id="KW-1185">Reference proteome</keyword>
<dbReference type="SMART" id="SM00116">
    <property type="entry name" value="CBS"/>
    <property type="match status" value="2"/>
</dbReference>
<dbReference type="InterPro" id="IPR051257">
    <property type="entry name" value="Diverse_CBS-Domain"/>
</dbReference>
<keyword evidence="1 2" id="KW-0129">CBS domain</keyword>
<protein>
    <submittedName>
        <fullName evidence="4">CBS domain-containing protein</fullName>
    </submittedName>
</protein>
<sequence length="126" mass="14291">MTQYHLPFTCGTPLKVVLDRLMRDHLSGLPVINENKEVIGFVSEQDCIKQVLQSSYFCDQNAIVNDVMRTDVLTVSPNQDIINLAQQMIDHKPKVYPVVENNRLVGLITRTDILRALAENMTSCVF</sequence>